<dbReference type="InParanoid" id="Q55456"/>
<dbReference type="STRING" id="1148.gene:10500303"/>
<dbReference type="InterPro" id="IPR017896">
    <property type="entry name" value="4Fe4S_Fe-S-bd"/>
</dbReference>
<dbReference type="Pfam" id="PF25160">
    <property type="entry name" value="LdpA_Fe-S-bd"/>
    <property type="match status" value="1"/>
</dbReference>
<keyword evidence="9" id="KW-1185">Reference proteome</keyword>
<reference evidence="8 9" key="2">
    <citation type="journal article" date="1996" name="DNA Res.">
        <title>Sequence analysis of the genome of the unicellular cyanobacterium Synechocystis sp. strain PCC6803. II. Sequence determination of the entire genome and assignment of potential protein-coding regions.</title>
        <authorList>
            <person name="Kaneko T."/>
            <person name="Sato S."/>
            <person name="Kotani H."/>
            <person name="Tanaka A."/>
            <person name="Asamizu E."/>
            <person name="Nakamura Y."/>
            <person name="Miyajima N."/>
            <person name="Hirosawa M."/>
            <person name="Sugiura M."/>
            <person name="Sasamoto S."/>
            <person name="Kimura T."/>
            <person name="Hosouchi T."/>
            <person name="Matsuno A."/>
            <person name="Muraki A."/>
            <person name="Nakazaki N."/>
            <person name="Naruo K."/>
            <person name="Okumura S."/>
            <person name="Shimpo S."/>
            <person name="Takeuchi C."/>
            <person name="Wada T."/>
            <person name="Watanabe A."/>
            <person name="Yamada M."/>
            <person name="Yasuda M."/>
            <person name="Tabata S."/>
        </authorList>
    </citation>
    <scope>NUCLEOTIDE SEQUENCE [LARGE SCALE GENOMIC DNA]</scope>
    <source>
        <strain evidence="9">ATCC 27184 / PCC 6803 / Kazusa</strain>
    </source>
</reference>
<proteinExistence type="predicted"/>
<protein>
    <submittedName>
        <fullName evidence="8">Sll0031 protein</fullName>
    </submittedName>
</protein>
<dbReference type="eggNOG" id="COG1149">
    <property type="taxonomic scope" value="Bacteria"/>
</dbReference>
<evidence type="ECO:0000256" key="2">
    <source>
        <dbReference type="ARBA" id="ARBA00022485"/>
    </source>
</evidence>
<evidence type="ECO:0000313" key="9">
    <source>
        <dbReference type="Proteomes" id="UP000001425"/>
    </source>
</evidence>
<feature type="domain" description="4Fe-4S ferredoxin-type" evidence="7">
    <location>
        <begin position="151"/>
        <end position="181"/>
    </location>
</feature>
<name>Q55456_SYNY3</name>
<dbReference type="GO" id="GO:0051539">
    <property type="term" value="F:4 iron, 4 sulfur cluster binding"/>
    <property type="evidence" value="ECO:0007669"/>
    <property type="project" value="UniProtKB-KW"/>
</dbReference>
<keyword evidence="4" id="KW-0408">Iron</keyword>
<evidence type="ECO:0000256" key="1">
    <source>
        <dbReference type="ARBA" id="ARBA00001966"/>
    </source>
</evidence>
<feature type="domain" description="4Fe-4S ferredoxin-type" evidence="7">
    <location>
        <begin position="118"/>
        <end position="149"/>
    </location>
</feature>
<feature type="region of interest" description="Disordered" evidence="6">
    <location>
        <begin position="1"/>
        <end position="24"/>
    </location>
</feature>
<dbReference type="Proteomes" id="UP000001425">
    <property type="component" value="Chromosome"/>
</dbReference>
<reference evidence="8 9" key="1">
    <citation type="journal article" date="1995" name="DNA Res.">
        <title>Sequence analysis of the genome of the unicellular cyanobacterium Synechocystis sp. strain PCC6803. I. Sequence features in the 1 Mb region from map positions 64% to 92% of the genome.</title>
        <authorList>
            <person name="Kaneko T."/>
            <person name="Tanaka A."/>
            <person name="Sato S."/>
            <person name="Kotani H."/>
            <person name="Sazuka T."/>
            <person name="Miyajima N."/>
            <person name="Sugiura M."/>
            <person name="Tabata S."/>
        </authorList>
    </citation>
    <scope>NUCLEOTIDE SEQUENCE [LARGE SCALE GENOMIC DNA]</scope>
    <source>
        <strain evidence="9">ATCC 27184 / PCC 6803 / Kazusa</strain>
    </source>
</reference>
<dbReference type="GO" id="GO:0046872">
    <property type="term" value="F:metal ion binding"/>
    <property type="evidence" value="ECO:0007669"/>
    <property type="project" value="UniProtKB-KW"/>
</dbReference>
<evidence type="ECO:0000256" key="6">
    <source>
        <dbReference type="SAM" id="MobiDB-lite"/>
    </source>
</evidence>
<evidence type="ECO:0000256" key="4">
    <source>
        <dbReference type="ARBA" id="ARBA00023004"/>
    </source>
</evidence>
<dbReference type="PaxDb" id="1148-1001312"/>
<dbReference type="InterPro" id="IPR021039">
    <property type="entry name" value="Fe-S-bd_prot_LdpA_C"/>
</dbReference>
<evidence type="ECO:0000256" key="3">
    <source>
        <dbReference type="ARBA" id="ARBA00022723"/>
    </source>
</evidence>
<keyword evidence="3" id="KW-0479">Metal-binding</keyword>
<dbReference type="Pfam" id="PF12617">
    <property type="entry name" value="LdpA_C"/>
    <property type="match status" value="1"/>
</dbReference>
<dbReference type="PANTHER" id="PTHR24960:SF79">
    <property type="entry name" value="PHOTOSYSTEM I IRON-SULFUR CENTER"/>
    <property type="match status" value="1"/>
</dbReference>
<dbReference type="EnsemblBacteria" id="BAA10799">
    <property type="protein sequence ID" value="BAA10799"/>
    <property type="gene ID" value="BAA10799"/>
</dbReference>
<sequence length="395" mass="43410">MTSSEISLISGKTDNFPGHQYHGPRQSLERGRWVKLICGASYQDLTAIRNLVLVYTLAGVDCIDLAADPAVVRVAQEGIKVALSLANSSHYEVETFDYSIQPPWLMVSLNDGEDPHFRKAQFDPQKCPPDCPRPCAQVCPAWAITSDADEVVPTGVWAEKCYGCGRCLPICPQGIITTYSHQATVTSLVPWLELGQIAALEIHTQVGHEERFQQLWRSLAPVLTQLQAIAISCPYHAEAVEYLQTISGWLGPLAMPTIWQTDGRPMSGDIGRGTTHLCLHYADQVLQSSLSGFVQLAGGTNCHTITKLSSQDFSVHQSKRMVNGVAFGSCARTLIAPVLQAAEARQQNPLAPLHLEDYPDLLQQAIALAQSLVQPWKERRTFSENVSNNIDNNLQ</sequence>
<dbReference type="InterPro" id="IPR017900">
    <property type="entry name" value="4Fe4S_Fe_S_CS"/>
</dbReference>
<evidence type="ECO:0000256" key="5">
    <source>
        <dbReference type="ARBA" id="ARBA00023014"/>
    </source>
</evidence>
<accession>Q55456</accession>
<dbReference type="AlphaFoldDB" id="Q55456"/>
<dbReference type="KEGG" id="syn:sll0031"/>
<comment type="cofactor">
    <cofactor evidence="1">
        <name>[4Fe-4S] cluster</name>
        <dbReference type="ChEBI" id="CHEBI:49883"/>
    </cofactor>
</comment>
<dbReference type="PROSITE" id="PS51379">
    <property type="entry name" value="4FE4S_FER_2"/>
    <property type="match status" value="2"/>
</dbReference>
<dbReference type="InterPro" id="IPR057431">
    <property type="entry name" value="LdpA_Fe-S-bd"/>
</dbReference>
<evidence type="ECO:0000313" key="8">
    <source>
        <dbReference type="EMBL" id="BAA10799.1"/>
    </source>
</evidence>
<dbReference type="SUPFAM" id="SSF54862">
    <property type="entry name" value="4Fe-4S ferredoxins"/>
    <property type="match status" value="1"/>
</dbReference>
<dbReference type="PIR" id="S75952">
    <property type="entry name" value="S75952"/>
</dbReference>
<organism evidence="8 9">
    <name type="scientific">Synechocystis sp. (strain ATCC 27184 / PCC 6803 / Kazusa)</name>
    <dbReference type="NCBI Taxonomy" id="1111708"/>
    <lineage>
        <taxon>Bacteria</taxon>
        <taxon>Bacillati</taxon>
        <taxon>Cyanobacteriota</taxon>
        <taxon>Cyanophyceae</taxon>
        <taxon>Synechococcales</taxon>
        <taxon>Merismopediaceae</taxon>
        <taxon>Synechocystis</taxon>
    </lineage>
</organism>
<feature type="compositionally biased region" description="Polar residues" evidence="6">
    <location>
        <begin position="1"/>
        <end position="13"/>
    </location>
</feature>
<dbReference type="Gene3D" id="3.30.70.20">
    <property type="match status" value="1"/>
</dbReference>
<gene>
    <name evidence="8" type="ordered locus">sll0031</name>
</gene>
<dbReference type="InterPro" id="IPR050157">
    <property type="entry name" value="PSI_iron-sulfur_center"/>
</dbReference>
<dbReference type="NCBIfam" id="NF045992">
    <property type="entry name" value="CircClkLdpA"/>
    <property type="match status" value="1"/>
</dbReference>
<keyword evidence="2" id="KW-0004">4Fe-4S</keyword>
<dbReference type="PROSITE" id="PS00198">
    <property type="entry name" value="4FE4S_FER_1"/>
    <property type="match status" value="1"/>
</dbReference>
<dbReference type="PANTHER" id="PTHR24960">
    <property type="entry name" value="PHOTOSYSTEM I IRON-SULFUR CENTER-RELATED"/>
    <property type="match status" value="1"/>
</dbReference>
<keyword evidence="5" id="KW-0411">Iron-sulfur</keyword>
<dbReference type="PhylomeDB" id="Q55456"/>
<dbReference type="EMBL" id="BA000022">
    <property type="protein sequence ID" value="BAA10799.1"/>
    <property type="molecule type" value="Genomic_DNA"/>
</dbReference>
<evidence type="ECO:0000259" key="7">
    <source>
        <dbReference type="PROSITE" id="PS51379"/>
    </source>
</evidence>